<feature type="domain" description="HTH cro/C1-type" evidence="1">
    <location>
        <begin position="22"/>
        <end position="74"/>
    </location>
</feature>
<evidence type="ECO:0000313" key="3">
    <source>
        <dbReference type="Proteomes" id="UP000487268"/>
    </source>
</evidence>
<dbReference type="Pfam" id="PF19054">
    <property type="entry name" value="DUF5753"/>
    <property type="match status" value="1"/>
</dbReference>
<keyword evidence="3" id="KW-1185">Reference proteome</keyword>
<protein>
    <recommendedName>
        <fullName evidence="1">HTH cro/C1-type domain-containing protein</fullName>
    </recommendedName>
</protein>
<dbReference type="OrthoDB" id="3466567at2"/>
<reference evidence="2 3" key="1">
    <citation type="submission" date="2019-10" db="EMBL/GenBank/DDBJ databases">
        <title>Actinomadura rubteroloni sp. nov. and Actinomadura macrotermitis sp. nov., isolated from the gut of fungus growing-termite Macrotermes natalensis.</title>
        <authorList>
            <person name="Benndorf R."/>
            <person name="Martin K."/>
            <person name="Kuefner M."/>
            <person name="De Beer W."/>
            <person name="Kaster A.-K."/>
            <person name="Vollmers J."/>
            <person name="Poulsen M."/>
            <person name="Beemelmanns C."/>
        </authorList>
    </citation>
    <scope>NUCLEOTIDE SEQUENCE [LARGE SCALE GENOMIC DNA]</scope>
    <source>
        <strain evidence="2 3">RB68</strain>
    </source>
</reference>
<dbReference type="Proteomes" id="UP000487268">
    <property type="component" value="Unassembled WGS sequence"/>
</dbReference>
<dbReference type="InterPro" id="IPR001387">
    <property type="entry name" value="Cro/C1-type_HTH"/>
</dbReference>
<name>A0A7K0BQJ2_9ACTN</name>
<evidence type="ECO:0000313" key="2">
    <source>
        <dbReference type="EMBL" id="MQY03445.1"/>
    </source>
</evidence>
<dbReference type="EMBL" id="WEGH01000001">
    <property type="protein sequence ID" value="MQY03445.1"/>
    <property type="molecule type" value="Genomic_DNA"/>
</dbReference>
<gene>
    <name evidence="2" type="ORF">ACRB68_14870</name>
</gene>
<dbReference type="SUPFAM" id="SSF47413">
    <property type="entry name" value="lambda repressor-like DNA-binding domains"/>
    <property type="match status" value="1"/>
</dbReference>
<dbReference type="InterPro" id="IPR010982">
    <property type="entry name" value="Lambda_DNA-bd_dom_sf"/>
</dbReference>
<dbReference type="Pfam" id="PF01381">
    <property type="entry name" value="HTH_3"/>
    <property type="match status" value="1"/>
</dbReference>
<accession>A0A7K0BQJ2</accession>
<dbReference type="InterPro" id="IPR043917">
    <property type="entry name" value="DUF5753"/>
</dbReference>
<dbReference type="GO" id="GO:0003677">
    <property type="term" value="F:DNA binding"/>
    <property type="evidence" value="ECO:0007669"/>
    <property type="project" value="InterPro"/>
</dbReference>
<dbReference type="PROSITE" id="PS50943">
    <property type="entry name" value="HTH_CROC1"/>
    <property type="match status" value="1"/>
</dbReference>
<comment type="caution">
    <text evidence="2">The sequence shown here is derived from an EMBL/GenBank/DDBJ whole genome shotgun (WGS) entry which is preliminary data.</text>
</comment>
<organism evidence="2 3">
    <name type="scientific">Actinomadura macrotermitis</name>
    <dbReference type="NCBI Taxonomy" id="2585200"/>
    <lineage>
        <taxon>Bacteria</taxon>
        <taxon>Bacillati</taxon>
        <taxon>Actinomycetota</taxon>
        <taxon>Actinomycetes</taxon>
        <taxon>Streptosporangiales</taxon>
        <taxon>Thermomonosporaceae</taxon>
        <taxon>Actinomadura</taxon>
    </lineage>
</organism>
<evidence type="ECO:0000259" key="1">
    <source>
        <dbReference type="PROSITE" id="PS50943"/>
    </source>
</evidence>
<sequence length="271" mass="30320">MGRPPKDLNPDESFAKHYGWKIRTLRERKGWSQEELARELNCGNSQVSRLELGETSPDKATAKLLDNAFATDYFTEHQEVVSRERIPQAARSLAKQEERARVIQAFMPTLVVGLLQIEPYIRALAGASTTPHLADEIVDERLRRQKILQGEAPVRLNAIMDYAALTRQVGGPEILSKQLEALKGHLRQRNIRIQVVPERMAAYAGLSGGFMLIEPHRGPRVAWQEGVAGSGRIIEDLGIVQGLEDAYDLIRTAALPADETERILTKIQESL</sequence>
<proteinExistence type="predicted"/>
<dbReference type="RefSeq" id="WP_153531373.1">
    <property type="nucleotide sequence ID" value="NZ_WEGH01000001.1"/>
</dbReference>
<dbReference type="AlphaFoldDB" id="A0A7K0BQJ2"/>
<dbReference type="Gene3D" id="1.10.260.40">
    <property type="entry name" value="lambda repressor-like DNA-binding domains"/>
    <property type="match status" value="1"/>
</dbReference>
<dbReference type="CDD" id="cd00093">
    <property type="entry name" value="HTH_XRE"/>
    <property type="match status" value="1"/>
</dbReference>
<dbReference type="SMART" id="SM00530">
    <property type="entry name" value="HTH_XRE"/>
    <property type="match status" value="1"/>
</dbReference>